<evidence type="ECO:0000313" key="2">
    <source>
        <dbReference type="Proteomes" id="UP000318995"/>
    </source>
</evidence>
<dbReference type="Proteomes" id="UP000318995">
    <property type="component" value="Unassembled WGS sequence"/>
</dbReference>
<comment type="caution">
    <text evidence="1">The sequence shown here is derived from an EMBL/GenBank/DDBJ whole genome shotgun (WGS) entry which is preliminary data.</text>
</comment>
<gene>
    <name evidence="1" type="ORF">Pla111_31250</name>
</gene>
<name>A0A5C5VT04_9BACT</name>
<organism evidence="1 2">
    <name type="scientific">Botrimarina hoheduenensis</name>
    <dbReference type="NCBI Taxonomy" id="2528000"/>
    <lineage>
        <taxon>Bacteria</taxon>
        <taxon>Pseudomonadati</taxon>
        <taxon>Planctomycetota</taxon>
        <taxon>Planctomycetia</taxon>
        <taxon>Pirellulales</taxon>
        <taxon>Lacipirellulaceae</taxon>
        <taxon>Botrimarina</taxon>
    </lineage>
</organism>
<accession>A0A5C5VT04</accession>
<protein>
    <submittedName>
        <fullName evidence="1">Uncharacterized protein</fullName>
    </submittedName>
</protein>
<sequence length="47" mass="5349">MGEVVPCETPLVALSVDPFDEVRLATNRRFFRDSDFGMPLTTWGEVF</sequence>
<evidence type="ECO:0000313" key="1">
    <source>
        <dbReference type="EMBL" id="TWT41410.1"/>
    </source>
</evidence>
<proteinExistence type="predicted"/>
<dbReference type="EMBL" id="SJPH01000009">
    <property type="protein sequence ID" value="TWT41410.1"/>
    <property type="molecule type" value="Genomic_DNA"/>
</dbReference>
<reference evidence="1 2" key="1">
    <citation type="submission" date="2019-02" db="EMBL/GenBank/DDBJ databases">
        <title>Deep-cultivation of Planctomycetes and their phenomic and genomic characterization uncovers novel biology.</title>
        <authorList>
            <person name="Wiegand S."/>
            <person name="Jogler M."/>
            <person name="Boedeker C."/>
            <person name="Pinto D."/>
            <person name="Vollmers J."/>
            <person name="Rivas-Marin E."/>
            <person name="Kohn T."/>
            <person name="Peeters S.H."/>
            <person name="Heuer A."/>
            <person name="Rast P."/>
            <person name="Oberbeckmann S."/>
            <person name="Bunk B."/>
            <person name="Jeske O."/>
            <person name="Meyerdierks A."/>
            <person name="Storesund J.E."/>
            <person name="Kallscheuer N."/>
            <person name="Luecker S."/>
            <person name="Lage O.M."/>
            <person name="Pohl T."/>
            <person name="Merkel B.J."/>
            <person name="Hornburger P."/>
            <person name="Mueller R.-W."/>
            <person name="Bruemmer F."/>
            <person name="Labrenz M."/>
            <person name="Spormann A.M."/>
            <person name="Op Den Camp H."/>
            <person name="Overmann J."/>
            <person name="Amann R."/>
            <person name="Jetten M.S.M."/>
            <person name="Mascher T."/>
            <person name="Medema M.H."/>
            <person name="Devos D.P."/>
            <person name="Kaster A.-K."/>
            <person name="Ovreas L."/>
            <person name="Rohde M."/>
            <person name="Galperin M.Y."/>
            <person name="Jogler C."/>
        </authorList>
    </citation>
    <scope>NUCLEOTIDE SEQUENCE [LARGE SCALE GENOMIC DNA]</scope>
    <source>
        <strain evidence="1 2">Pla111</strain>
    </source>
</reference>
<dbReference type="AlphaFoldDB" id="A0A5C5VT04"/>
<keyword evidence="2" id="KW-1185">Reference proteome</keyword>